<keyword evidence="6" id="KW-1185">Reference proteome</keyword>
<keyword evidence="2 3" id="KW-0789">Thiol protease inhibitor</keyword>
<feature type="signal peptide" evidence="3">
    <location>
        <begin position="1"/>
        <end position="26"/>
    </location>
</feature>
<name>A0ABD3D497_9LAMI</name>
<feature type="chain" id="PRO_5044528745" description="Cysteine proteinase inhibitor" evidence="3">
    <location>
        <begin position="27"/>
        <end position="145"/>
    </location>
</feature>
<keyword evidence="3" id="KW-0732">Signal</keyword>
<sequence length="145" mass="16387">MNLKYKNKNTLYFILILGLFAAIVFCSESAEGMKKLGGLSNIAQNSGEIESIARFAVQEHNKKQNTVLKFKSVVKAKEQVVEGKMYYLTLEVDGGTNKIYEAKVWVKPWLNFTQLEEFKPAHENNPSFASLDRGVDHVVDDSVRV</sequence>
<comment type="similarity">
    <text evidence="3">Belongs to the cystatin family. Phytocystatin subfamily.</text>
</comment>
<dbReference type="GO" id="GO:0004869">
    <property type="term" value="F:cysteine-type endopeptidase inhibitor activity"/>
    <property type="evidence" value="ECO:0007669"/>
    <property type="project" value="UniProtKB-KW"/>
</dbReference>
<accession>A0ABD3D497</accession>
<evidence type="ECO:0000313" key="5">
    <source>
        <dbReference type="EMBL" id="KAL3637103.1"/>
    </source>
</evidence>
<dbReference type="SMART" id="SM00043">
    <property type="entry name" value="CY"/>
    <property type="match status" value="1"/>
</dbReference>
<dbReference type="InterPro" id="IPR027214">
    <property type="entry name" value="Cystatin"/>
</dbReference>
<dbReference type="InterPro" id="IPR000010">
    <property type="entry name" value="Cystatin_dom"/>
</dbReference>
<dbReference type="CDD" id="cd00042">
    <property type="entry name" value="CY"/>
    <property type="match status" value="1"/>
</dbReference>
<gene>
    <name evidence="5" type="ORF">CASFOL_019402</name>
</gene>
<dbReference type="InterPro" id="IPR046350">
    <property type="entry name" value="Cystatin_sf"/>
</dbReference>
<dbReference type="EMBL" id="JAVIJP010000026">
    <property type="protein sequence ID" value="KAL3637103.1"/>
    <property type="molecule type" value="Genomic_DNA"/>
</dbReference>
<evidence type="ECO:0000256" key="1">
    <source>
        <dbReference type="ARBA" id="ARBA00022690"/>
    </source>
</evidence>
<evidence type="ECO:0000313" key="6">
    <source>
        <dbReference type="Proteomes" id="UP001632038"/>
    </source>
</evidence>
<reference evidence="6" key="1">
    <citation type="journal article" date="2024" name="IScience">
        <title>Strigolactones Initiate the Formation of Haustorium-like Structures in Castilleja.</title>
        <authorList>
            <person name="Buerger M."/>
            <person name="Peterson D."/>
            <person name="Chory J."/>
        </authorList>
    </citation>
    <scope>NUCLEOTIDE SEQUENCE [LARGE SCALE GENOMIC DNA]</scope>
</reference>
<feature type="domain" description="Cystatin" evidence="4">
    <location>
        <begin position="34"/>
        <end position="121"/>
    </location>
</feature>
<comment type="caution">
    <text evidence="5">The sequence shown here is derived from an EMBL/GenBank/DDBJ whole genome shotgun (WGS) entry which is preliminary data.</text>
</comment>
<protein>
    <recommendedName>
        <fullName evidence="3">Cysteine proteinase inhibitor</fullName>
    </recommendedName>
</protein>
<dbReference type="Gene3D" id="3.10.450.10">
    <property type="match status" value="1"/>
</dbReference>
<dbReference type="Proteomes" id="UP001632038">
    <property type="component" value="Unassembled WGS sequence"/>
</dbReference>
<dbReference type="PANTHER" id="PTHR11413:SF110">
    <property type="entry name" value="CYSTEINE PROTEINASE INHIBITOR 6"/>
    <property type="match status" value="1"/>
</dbReference>
<keyword evidence="1 3" id="KW-0646">Protease inhibitor</keyword>
<dbReference type="Pfam" id="PF16845">
    <property type="entry name" value="SQAPI"/>
    <property type="match status" value="1"/>
</dbReference>
<proteinExistence type="inferred from homology"/>
<dbReference type="SUPFAM" id="SSF54403">
    <property type="entry name" value="Cystatin/monellin"/>
    <property type="match status" value="1"/>
</dbReference>
<evidence type="ECO:0000256" key="3">
    <source>
        <dbReference type="RuleBase" id="RU362130"/>
    </source>
</evidence>
<evidence type="ECO:0000259" key="4">
    <source>
        <dbReference type="SMART" id="SM00043"/>
    </source>
</evidence>
<dbReference type="AlphaFoldDB" id="A0ABD3D497"/>
<evidence type="ECO:0000256" key="2">
    <source>
        <dbReference type="ARBA" id="ARBA00022704"/>
    </source>
</evidence>
<dbReference type="PANTHER" id="PTHR11413">
    <property type="entry name" value="CYSTATIN FAMILY MEMBER"/>
    <property type="match status" value="1"/>
</dbReference>
<organism evidence="5 6">
    <name type="scientific">Castilleja foliolosa</name>
    <dbReference type="NCBI Taxonomy" id="1961234"/>
    <lineage>
        <taxon>Eukaryota</taxon>
        <taxon>Viridiplantae</taxon>
        <taxon>Streptophyta</taxon>
        <taxon>Embryophyta</taxon>
        <taxon>Tracheophyta</taxon>
        <taxon>Spermatophyta</taxon>
        <taxon>Magnoliopsida</taxon>
        <taxon>eudicotyledons</taxon>
        <taxon>Gunneridae</taxon>
        <taxon>Pentapetalae</taxon>
        <taxon>asterids</taxon>
        <taxon>lamiids</taxon>
        <taxon>Lamiales</taxon>
        <taxon>Orobanchaceae</taxon>
        <taxon>Pedicularideae</taxon>
        <taxon>Castillejinae</taxon>
        <taxon>Castilleja</taxon>
    </lineage>
</organism>